<name>A0ACC1TJD2_9AGAR</name>
<evidence type="ECO:0000313" key="1">
    <source>
        <dbReference type="EMBL" id="KAJ3804706.1"/>
    </source>
</evidence>
<dbReference type="Proteomes" id="UP001163835">
    <property type="component" value="Unassembled WGS sequence"/>
</dbReference>
<organism evidence="1 2">
    <name type="scientific">Lentinula aff. lateritia</name>
    <dbReference type="NCBI Taxonomy" id="2804960"/>
    <lineage>
        <taxon>Eukaryota</taxon>
        <taxon>Fungi</taxon>
        <taxon>Dikarya</taxon>
        <taxon>Basidiomycota</taxon>
        <taxon>Agaricomycotina</taxon>
        <taxon>Agaricomycetes</taxon>
        <taxon>Agaricomycetidae</taxon>
        <taxon>Agaricales</taxon>
        <taxon>Marasmiineae</taxon>
        <taxon>Omphalotaceae</taxon>
        <taxon>Lentinula</taxon>
    </lineage>
</organism>
<gene>
    <name evidence="1" type="ORF">F5876DRAFT_53022</name>
</gene>
<evidence type="ECO:0000313" key="2">
    <source>
        <dbReference type="Proteomes" id="UP001163835"/>
    </source>
</evidence>
<proteinExistence type="predicted"/>
<protein>
    <submittedName>
        <fullName evidence="1">Uncharacterized protein</fullName>
    </submittedName>
</protein>
<reference evidence="1" key="1">
    <citation type="submission" date="2022-09" db="EMBL/GenBank/DDBJ databases">
        <title>A Global Phylogenomic Analysis of the Shiitake Genus Lentinula.</title>
        <authorList>
            <consortium name="DOE Joint Genome Institute"/>
            <person name="Sierra-Patev S."/>
            <person name="Min B."/>
            <person name="Naranjo-Ortiz M."/>
            <person name="Looney B."/>
            <person name="Konkel Z."/>
            <person name="Slot J.C."/>
            <person name="Sakamoto Y."/>
            <person name="Steenwyk J.L."/>
            <person name="Rokas A."/>
            <person name="Carro J."/>
            <person name="Camarero S."/>
            <person name="Ferreira P."/>
            <person name="Molpeceres G."/>
            <person name="Ruiz-Duenas F.J."/>
            <person name="Serrano A."/>
            <person name="Henrissat B."/>
            <person name="Drula E."/>
            <person name="Hughes K.W."/>
            <person name="Mata J.L."/>
            <person name="Ishikawa N.K."/>
            <person name="Vargas-Isla R."/>
            <person name="Ushijima S."/>
            <person name="Smith C.A."/>
            <person name="Ahrendt S."/>
            <person name="Andreopoulos W."/>
            <person name="He G."/>
            <person name="Labutti K."/>
            <person name="Lipzen A."/>
            <person name="Ng V."/>
            <person name="Riley R."/>
            <person name="Sandor L."/>
            <person name="Barry K."/>
            <person name="Martinez A.T."/>
            <person name="Xiao Y."/>
            <person name="Gibbons J.G."/>
            <person name="Terashima K."/>
            <person name="Grigoriev I.V."/>
            <person name="Hibbett D.S."/>
        </authorList>
    </citation>
    <scope>NUCLEOTIDE SEQUENCE</scope>
    <source>
        <strain evidence="1">TMI1499</strain>
    </source>
</reference>
<dbReference type="EMBL" id="MU795844">
    <property type="protein sequence ID" value="KAJ3804706.1"/>
    <property type="molecule type" value="Genomic_DNA"/>
</dbReference>
<keyword evidence="2" id="KW-1185">Reference proteome</keyword>
<feature type="non-terminal residue" evidence="1">
    <location>
        <position position="1"/>
    </location>
</feature>
<comment type="caution">
    <text evidence="1">The sequence shown here is derived from an EMBL/GenBank/DDBJ whole genome shotgun (WGS) entry which is preliminary data.</text>
</comment>
<accession>A0ACC1TJD2</accession>
<sequence>FPLLWKIAQALAVPCEHVFSSSKETDTLRRNSLSPIKMEVLQILKYIFRNDRLNFTEDLICTEAELMVADIPPMTIDFLMANRHANELESMIESSTVSFNA</sequence>